<accession>A0A0T6BN08</accession>
<dbReference type="Proteomes" id="UP001341297">
    <property type="component" value="Unassembled WGS sequence"/>
</dbReference>
<dbReference type="PANTHER" id="PTHR10655">
    <property type="entry name" value="LYSOPHOSPHOLIPASE-RELATED"/>
    <property type="match status" value="1"/>
</dbReference>
<evidence type="ECO:0000313" key="5">
    <source>
        <dbReference type="Proteomes" id="UP001341297"/>
    </source>
</evidence>
<comment type="caution">
    <text evidence="2">The sequence shown here is derived from an EMBL/GenBank/DDBJ whole genome shotgun (WGS) entry which is preliminary data.</text>
</comment>
<proteinExistence type="predicted"/>
<gene>
    <name evidence="2" type="ORF">AB447_221020</name>
    <name evidence="3" type="ORF">P8828_17840</name>
</gene>
<keyword evidence="3" id="KW-0378">Hydrolase</keyword>
<dbReference type="EMBL" id="LECW02000024">
    <property type="protein sequence ID" value="KRT93011.1"/>
    <property type="molecule type" value="Genomic_DNA"/>
</dbReference>
<dbReference type="Proteomes" id="UP000036168">
    <property type="component" value="Unassembled WGS sequence"/>
</dbReference>
<dbReference type="PANTHER" id="PTHR10655:SF17">
    <property type="entry name" value="LYSOPHOSPHOLIPASE-LIKE PROTEIN 1"/>
    <property type="match status" value="1"/>
</dbReference>
<dbReference type="InterPro" id="IPR002925">
    <property type="entry name" value="Dienelactn_hydro"/>
</dbReference>
<dbReference type="AlphaFoldDB" id="A0A0T6BN08"/>
<evidence type="ECO:0000313" key="3">
    <source>
        <dbReference type="EMBL" id="MEC0486644.1"/>
    </source>
</evidence>
<sequence length="203" mass="22596">MNHIFERGQSDVTLLLLHGTGGNEHDLLPIGRMVDPDANLLGVRGNVLENGMPRFFKRLREGVFDLEDLIERTDELKAFLDQAAKELEFDRDKVVAVGYSNGANIAGSLLFRHGQALKGAVLHHPMVPFRNAALPDMTGVPIFIGAGKMDPLCPPDETKELESLFKNAGADVSLYWEDGGHQLTHREIEQAKSWYETHIKAKK</sequence>
<evidence type="ECO:0000313" key="2">
    <source>
        <dbReference type="EMBL" id="KRT93011.1"/>
    </source>
</evidence>
<dbReference type="OrthoDB" id="9796570at2"/>
<dbReference type="GO" id="GO:0016787">
    <property type="term" value="F:hydrolase activity"/>
    <property type="evidence" value="ECO:0007669"/>
    <property type="project" value="UniProtKB-KW"/>
</dbReference>
<evidence type="ECO:0000259" key="1">
    <source>
        <dbReference type="Pfam" id="PF01738"/>
    </source>
</evidence>
<organism evidence="2 4">
    <name type="scientific">Bacillus glycinifermentans</name>
    <dbReference type="NCBI Taxonomy" id="1664069"/>
    <lineage>
        <taxon>Bacteria</taxon>
        <taxon>Bacillati</taxon>
        <taxon>Bacillota</taxon>
        <taxon>Bacilli</taxon>
        <taxon>Bacillales</taxon>
        <taxon>Bacillaceae</taxon>
        <taxon>Bacillus</taxon>
    </lineage>
</organism>
<dbReference type="EMBL" id="JARRTL010000019">
    <property type="protein sequence ID" value="MEC0486644.1"/>
    <property type="molecule type" value="Genomic_DNA"/>
</dbReference>
<protein>
    <submittedName>
        <fullName evidence="3">Alpha/beta hydrolase</fullName>
    </submittedName>
    <submittedName>
        <fullName evidence="2">Carboxylesterase</fullName>
    </submittedName>
</protein>
<dbReference type="SUPFAM" id="SSF53474">
    <property type="entry name" value="alpha/beta-Hydrolases"/>
    <property type="match status" value="1"/>
</dbReference>
<dbReference type="STRING" id="1664069.BGLY_2528"/>
<reference evidence="2" key="2">
    <citation type="submission" date="2015-10" db="EMBL/GenBank/DDBJ databases">
        <authorList>
            <person name="Gilbert D.G."/>
        </authorList>
    </citation>
    <scope>NUCLEOTIDE SEQUENCE</scope>
    <source>
        <strain evidence="2">GO-13</strain>
    </source>
</reference>
<dbReference type="Pfam" id="PF01738">
    <property type="entry name" value="DLH"/>
    <property type="match status" value="1"/>
</dbReference>
<dbReference type="Gene3D" id="3.40.50.1820">
    <property type="entry name" value="alpha/beta hydrolase"/>
    <property type="match status" value="1"/>
</dbReference>
<reference evidence="2 4" key="1">
    <citation type="journal article" date="2015" name="Int. J. Syst. Evol. Microbiol.">
        <title>Bacillus glycinifermentans sp. nov., isolated from fermented soybean paste.</title>
        <authorList>
            <person name="Kim S.J."/>
            <person name="Dunlap C.A."/>
            <person name="Kwon S.W."/>
            <person name="Rooney A.P."/>
        </authorList>
    </citation>
    <scope>NUCLEOTIDE SEQUENCE [LARGE SCALE GENOMIC DNA]</scope>
    <source>
        <strain evidence="2 4">GO-13</strain>
    </source>
</reference>
<name>A0A0T6BN08_9BACI</name>
<evidence type="ECO:0000313" key="4">
    <source>
        <dbReference type="Proteomes" id="UP000036168"/>
    </source>
</evidence>
<dbReference type="RefSeq" id="WP_048355315.1">
    <property type="nucleotide sequence ID" value="NZ_CP023481.1"/>
</dbReference>
<dbReference type="InterPro" id="IPR050565">
    <property type="entry name" value="LYPA1-2/EST-like"/>
</dbReference>
<reference evidence="3 5" key="3">
    <citation type="submission" date="2023-03" db="EMBL/GenBank/DDBJ databases">
        <title>Agriculturally important microbes genome sequencing.</title>
        <authorList>
            <person name="Dunlap C."/>
        </authorList>
    </citation>
    <scope>NUCLEOTIDE SEQUENCE [LARGE SCALE GENOMIC DNA]</scope>
    <source>
        <strain evidence="3 5">CBP-3203</strain>
    </source>
</reference>
<dbReference type="InterPro" id="IPR029058">
    <property type="entry name" value="AB_hydrolase_fold"/>
</dbReference>
<feature type="domain" description="Dienelactone hydrolase" evidence="1">
    <location>
        <begin position="73"/>
        <end position="186"/>
    </location>
</feature>
<keyword evidence="5" id="KW-1185">Reference proteome</keyword>